<reference evidence="1 2" key="1">
    <citation type="submission" date="2020-08" db="EMBL/GenBank/DDBJ databases">
        <title>Description of novel Pseudomonas species.</title>
        <authorList>
            <person name="Duman M."/>
            <person name="Mulet M."/>
            <person name="Altun S."/>
            <person name="Saticioglu I.B."/>
            <person name="Lalucat J."/>
            <person name="Garcia-Valdes E."/>
        </authorList>
    </citation>
    <scope>NUCLEOTIDE SEQUENCE [LARGE SCALE GENOMIC DNA]</scope>
    <source>
        <strain evidence="1 2">P66</strain>
    </source>
</reference>
<gene>
    <name evidence="1" type="ORF">H8F21_19160</name>
</gene>
<sequence>MDFSHQRVLEGAMFEAVRARSPLLGKQIINTGSFSVLFEGDTSASVHRLSSDNATHDFAAKARQLGLAGVVGLLADYGAVALYDESDYGAEYLWLAHLERLESLRDYPAQRAAVAHLLVHLTDCDDGDLLGTQADKCNLLAKLNDAPVEPCTQQAVEAMKRLLPEYIRNTDVAIDLETSNFMVRASTGDVVLSDPLSGLADVSQAHHQRLLKEVIVIADTLG</sequence>
<proteinExistence type="predicted"/>
<dbReference type="Proteomes" id="UP000745663">
    <property type="component" value="Unassembled WGS sequence"/>
</dbReference>
<dbReference type="RefSeq" id="WP_203585158.1">
    <property type="nucleotide sequence ID" value="NZ_JACOPV010000012.1"/>
</dbReference>
<evidence type="ECO:0000313" key="1">
    <source>
        <dbReference type="EMBL" id="MBM5459687.1"/>
    </source>
</evidence>
<evidence type="ECO:0000313" key="2">
    <source>
        <dbReference type="Proteomes" id="UP000745663"/>
    </source>
</evidence>
<comment type="caution">
    <text evidence="1">The sequence shown here is derived from an EMBL/GenBank/DDBJ whole genome shotgun (WGS) entry which is preliminary data.</text>
</comment>
<name>A0ABS2C1D1_9PSED</name>
<dbReference type="EMBL" id="JACOPV010000012">
    <property type="protein sequence ID" value="MBM5459687.1"/>
    <property type="molecule type" value="Genomic_DNA"/>
</dbReference>
<organism evidence="1 2">
    <name type="scientific">Pseudomonas arcuscaelestis</name>
    <dbReference type="NCBI Taxonomy" id="2710591"/>
    <lineage>
        <taxon>Bacteria</taxon>
        <taxon>Pseudomonadati</taxon>
        <taxon>Pseudomonadota</taxon>
        <taxon>Gammaproteobacteria</taxon>
        <taxon>Pseudomonadales</taxon>
        <taxon>Pseudomonadaceae</taxon>
        <taxon>Pseudomonas</taxon>
    </lineage>
</organism>
<accession>A0ABS2C1D1</accession>
<keyword evidence="2" id="KW-1185">Reference proteome</keyword>
<protein>
    <submittedName>
        <fullName evidence="1">Uncharacterized protein</fullName>
    </submittedName>
</protein>